<proteinExistence type="predicted"/>
<dbReference type="EMBL" id="KZ998366">
    <property type="protein sequence ID" value="RKO86235.1"/>
    <property type="molecule type" value="Genomic_DNA"/>
</dbReference>
<feature type="compositionally biased region" description="Low complexity" evidence="1">
    <location>
        <begin position="281"/>
        <end position="315"/>
    </location>
</feature>
<gene>
    <name evidence="3" type="ORF">BDK51DRAFT_43325</name>
</gene>
<sequence length="351" mass="36408">MSSSPTYGTGSATTSTKSCNPGQFLVAISGQTGNNGNNNIEVQNIAGYCSDGVHLTLTGGGGDTKSCGDCGSSCSLGPFMFYSNQGAGFDGVQARPGYSVNALSFRNNNGKAMTAMAGDNGSDVTTSALFTCPPGQLLTGWNAQAGCHINSISFQCATPSVPPLCEYNPQIEPEQTTGADCDKELNSYIGALNENAIIDAENQYRTCLYIQQHLAYEARLPFFTQNAALSGWESNAPSSPIQTPTNPIGNTTFNCCNQNVNIGGQSVKDAVGQVTQSCNLTSSNSPSTTPSTSSGTSKTASASSSSPVTKTSSSSTLFSNITSQDWIYILVALVLCVIITSSLFVAIYSDG</sequence>
<evidence type="ECO:0000313" key="3">
    <source>
        <dbReference type="EMBL" id="RKO86235.1"/>
    </source>
</evidence>
<keyword evidence="2" id="KW-0812">Transmembrane</keyword>
<evidence type="ECO:0000256" key="2">
    <source>
        <dbReference type="SAM" id="Phobius"/>
    </source>
</evidence>
<evidence type="ECO:0000313" key="4">
    <source>
        <dbReference type="Proteomes" id="UP000269721"/>
    </source>
</evidence>
<feature type="region of interest" description="Disordered" evidence="1">
    <location>
        <begin position="279"/>
        <end position="315"/>
    </location>
</feature>
<keyword evidence="4" id="KW-1185">Reference proteome</keyword>
<evidence type="ECO:0000256" key="1">
    <source>
        <dbReference type="SAM" id="MobiDB-lite"/>
    </source>
</evidence>
<dbReference type="AlphaFoldDB" id="A0A4P9W4P6"/>
<dbReference type="Proteomes" id="UP000269721">
    <property type="component" value="Unassembled WGS sequence"/>
</dbReference>
<feature type="transmembrane region" description="Helical" evidence="2">
    <location>
        <begin position="326"/>
        <end position="348"/>
    </location>
</feature>
<keyword evidence="2" id="KW-1133">Transmembrane helix</keyword>
<organism evidence="3 4">
    <name type="scientific">Blyttiomyces helicus</name>
    <dbReference type="NCBI Taxonomy" id="388810"/>
    <lineage>
        <taxon>Eukaryota</taxon>
        <taxon>Fungi</taxon>
        <taxon>Fungi incertae sedis</taxon>
        <taxon>Chytridiomycota</taxon>
        <taxon>Chytridiomycota incertae sedis</taxon>
        <taxon>Chytridiomycetes</taxon>
        <taxon>Chytridiomycetes incertae sedis</taxon>
        <taxon>Blyttiomyces</taxon>
    </lineage>
</organism>
<keyword evidence="2" id="KW-0472">Membrane</keyword>
<name>A0A4P9W4P6_9FUNG</name>
<protein>
    <submittedName>
        <fullName evidence="3">Uncharacterized protein</fullName>
    </submittedName>
</protein>
<accession>A0A4P9W4P6</accession>
<reference evidence="4" key="1">
    <citation type="journal article" date="2018" name="Nat. Microbiol.">
        <title>Leveraging single-cell genomics to expand the fungal tree of life.</title>
        <authorList>
            <person name="Ahrendt S.R."/>
            <person name="Quandt C.A."/>
            <person name="Ciobanu D."/>
            <person name="Clum A."/>
            <person name="Salamov A."/>
            <person name="Andreopoulos B."/>
            <person name="Cheng J.F."/>
            <person name="Woyke T."/>
            <person name="Pelin A."/>
            <person name="Henrissat B."/>
            <person name="Reynolds N.K."/>
            <person name="Benny G.L."/>
            <person name="Smith M.E."/>
            <person name="James T.Y."/>
            <person name="Grigoriev I.V."/>
        </authorList>
    </citation>
    <scope>NUCLEOTIDE SEQUENCE [LARGE SCALE GENOMIC DNA]</scope>
</reference>